<proteinExistence type="predicted"/>
<comment type="caution">
    <text evidence="2">The sequence shown here is derived from an EMBL/GenBank/DDBJ whole genome shotgun (WGS) entry which is preliminary data.</text>
</comment>
<evidence type="ECO:0000256" key="1">
    <source>
        <dbReference type="SAM" id="MobiDB-lite"/>
    </source>
</evidence>
<keyword evidence="3" id="KW-1185">Reference proteome</keyword>
<dbReference type="OrthoDB" id="5290752at2"/>
<feature type="region of interest" description="Disordered" evidence="1">
    <location>
        <begin position="1"/>
        <end position="27"/>
    </location>
</feature>
<accession>A0A5C6ABH2</accession>
<protein>
    <submittedName>
        <fullName evidence="2">Uncharacterized protein</fullName>
    </submittedName>
</protein>
<dbReference type="EMBL" id="SJPM01000004">
    <property type="protein sequence ID" value="TWT97364.1"/>
    <property type="molecule type" value="Genomic_DNA"/>
</dbReference>
<sequence>MKEGRFLIGSSPGRNGENAGSAADSNGLLEVTRDSDGCAVHRQWIAEGAGNGRKRIMEGANTTGRPWENRSLIGNEVDGQADRTNP</sequence>
<evidence type="ECO:0000313" key="2">
    <source>
        <dbReference type="EMBL" id="TWT97364.1"/>
    </source>
</evidence>
<name>A0A5C6ABH2_9BACT</name>
<evidence type="ECO:0000313" key="3">
    <source>
        <dbReference type="Proteomes" id="UP000316213"/>
    </source>
</evidence>
<dbReference type="Proteomes" id="UP000316213">
    <property type="component" value="Unassembled WGS sequence"/>
</dbReference>
<feature type="region of interest" description="Disordered" evidence="1">
    <location>
        <begin position="60"/>
        <end position="86"/>
    </location>
</feature>
<reference evidence="2 3" key="1">
    <citation type="submission" date="2019-02" db="EMBL/GenBank/DDBJ databases">
        <title>Deep-cultivation of Planctomycetes and their phenomic and genomic characterization uncovers novel biology.</title>
        <authorList>
            <person name="Wiegand S."/>
            <person name="Jogler M."/>
            <person name="Boedeker C."/>
            <person name="Pinto D."/>
            <person name="Vollmers J."/>
            <person name="Rivas-Marin E."/>
            <person name="Kohn T."/>
            <person name="Peeters S.H."/>
            <person name="Heuer A."/>
            <person name="Rast P."/>
            <person name="Oberbeckmann S."/>
            <person name="Bunk B."/>
            <person name="Jeske O."/>
            <person name="Meyerdierks A."/>
            <person name="Storesund J.E."/>
            <person name="Kallscheuer N."/>
            <person name="Luecker S."/>
            <person name="Lage O.M."/>
            <person name="Pohl T."/>
            <person name="Merkel B.J."/>
            <person name="Hornburger P."/>
            <person name="Mueller R.-W."/>
            <person name="Bruemmer F."/>
            <person name="Labrenz M."/>
            <person name="Spormann A.M."/>
            <person name="Op Den Camp H."/>
            <person name="Overmann J."/>
            <person name="Amann R."/>
            <person name="Jetten M.S.M."/>
            <person name="Mascher T."/>
            <person name="Medema M.H."/>
            <person name="Devos D.P."/>
            <person name="Kaster A.-K."/>
            <person name="Ovreas L."/>
            <person name="Rohde M."/>
            <person name="Galperin M.Y."/>
            <person name="Jogler C."/>
        </authorList>
    </citation>
    <scope>NUCLEOTIDE SEQUENCE [LARGE SCALE GENOMIC DNA]</scope>
    <source>
        <strain evidence="2 3">Pla100</strain>
    </source>
</reference>
<gene>
    <name evidence="2" type="ORF">Pla100_25160</name>
</gene>
<organism evidence="2 3">
    <name type="scientific">Neorhodopirellula pilleata</name>
    <dbReference type="NCBI Taxonomy" id="2714738"/>
    <lineage>
        <taxon>Bacteria</taxon>
        <taxon>Pseudomonadati</taxon>
        <taxon>Planctomycetota</taxon>
        <taxon>Planctomycetia</taxon>
        <taxon>Pirellulales</taxon>
        <taxon>Pirellulaceae</taxon>
        <taxon>Neorhodopirellula</taxon>
    </lineage>
</organism>
<dbReference type="RefSeq" id="WP_146577962.1">
    <property type="nucleotide sequence ID" value="NZ_SJPM01000004.1"/>
</dbReference>
<dbReference type="AlphaFoldDB" id="A0A5C6ABH2"/>